<proteinExistence type="predicted"/>
<sequence length="70" mass="8436">MRLHKWKFSNCKKYRLINKFTESWDAKNYIKMKVSGHLAQDFLNSLFYLTILVFTFICILSLLIQLLSIF</sequence>
<keyword evidence="1" id="KW-0472">Membrane</keyword>
<comment type="caution">
    <text evidence="2">The sequence shown here is derived from an EMBL/GenBank/DDBJ whole genome shotgun (WGS) entry which is preliminary data.</text>
</comment>
<dbReference type="AlphaFoldDB" id="A0AAU9I9P6"/>
<accession>A0AAU9I9P6</accession>
<evidence type="ECO:0000256" key="1">
    <source>
        <dbReference type="SAM" id="Phobius"/>
    </source>
</evidence>
<evidence type="ECO:0000313" key="2">
    <source>
        <dbReference type="EMBL" id="CAG9310272.1"/>
    </source>
</evidence>
<dbReference type="EMBL" id="CAJZBQ010000002">
    <property type="protein sequence ID" value="CAG9310272.1"/>
    <property type="molecule type" value="Genomic_DNA"/>
</dbReference>
<dbReference type="Proteomes" id="UP001162131">
    <property type="component" value="Unassembled WGS sequence"/>
</dbReference>
<keyword evidence="1" id="KW-0812">Transmembrane</keyword>
<keyword evidence="3" id="KW-1185">Reference proteome</keyword>
<feature type="transmembrane region" description="Helical" evidence="1">
    <location>
        <begin position="46"/>
        <end position="67"/>
    </location>
</feature>
<protein>
    <submittedName>
        <fullName evidence="2">Uncharacterized protein</fullName>
    </submittedName>
</protein>
<evidence type="ECO:0000313" key="3">
    <source>
        <dbReference type="Proteomes" id="UP001162131"/>
    </source>
</evidence>
<name>A0AAU9I9P6_9CILI</name>
<keyword evidence="1" id="KW-1133">Transmembrane helix</keyword>
<gene>
    <name evidence="2" type="ORF">BSTOLATCC_MIC1126</name>
</gene>
<organism evidence="2 3">
    <name type="scientific">Blepharisma stoltei</name>
    <dbReference type="NCBI Taxonomy" id="1481888"/>
    <lineage>
        <taxon>Eukaryota</taxon>
        <taxon>Sar</taxon>
        <taxon>Alveolata</taxon>
        <taxon>Ciliophora</taxon>
        <taxon>Postciliodesmatophora</taxon>
        <taxon>Heterotrichea</taxon>
        <taxon>Heterotrichida</taxon>
        <taxon>Blepharismidae</taxon>
        <taxon>Blepharisma</taxon>
    </lineage>
</organism>
<reference evidence="2" key="1">
    <citation type="submission" date="2021-09" db="EMBL/GenBank/DDBJ databases">
        <authorList>
            <consortium name="AG Swart"/>
            <person name="Singh M."/>
            <person name="Singh A."/>
            <person name="Seah K."/>
            <person name="Emmerich C."/>
        </authorList>
    </citation>
    <scope>NUCLEOTIDE SEQUENCE</scope>
    <source>
        <strain evidence="2">ATCC30299</strain>
    </source>
</reference>